<proteinExistence type="predicted"/>
<reference evidence="1 2" key="1">
    <citation type="submission" date="2019-05" db="EMBL/GenBank/DDBJ databases">
        <title>Another draft genome of Portunus trituberculatus and its Hox gene families provides insights of decapod evolution.</title>
        <authorList>
            <person name="Jeong J.-H."/>
            <person name="Song I."/>
            <person name="Kim S."/>
            <person name="Choi T."/>
            <person name="Kim D."/>
            <person name="Ryu S."/>
            <person name="Kim W."/>
        </authorList>
    </citation>
    <scope>NUCLEOTIDE SEQUENCE [LARGE SCALE GENOMIC DNA]</scope>
    <source>
        <tissue evidence="1">Muscle</tissue>
    </source>
</reference>
<organism evidence="1 2">
    <name type="scientific">Portunus trituberculatus</name>
    <name type="common">Swimming crab</name>
    <name type="synonym">Neptunus trituberculatus</name>
    <dbReference type="NCBI Taxonomy" id="210409"/>
    <lineage>
        <taxon>Eukaryota</taxon>
        <taxon>Metazoa</taxon>
        <taxon>Ecdysozoa</taxon>
        <taxon>Arthropoda</taxon>
        <taxon>Crustacea</taxon>
        <taxon>Multicrustacea</taxon>
        <taxon>Malacostraca</taxon>
        <taxon>Eumalacostraca</taxon>
        <taxon>Eucarida</taxon>
        <taxon>Decapoda</taxon>
        <taxon>Pleocyemata</taxon>
        <taxon>Brachyura</taxon>
        <taxon>Eubrachyura</taxon>
        <taxon>Portunoidea</taxon>
        <taxon>Portunidae</taxon>
        <taxon>Portuninae</taxon>
        <taxon>Portunus</taxon>
    </lineage>
</organism>
<evidence type="ECO:0000313" key="1">
    <source>
        <dbReference type="EMBL" id="MPC58756.1"/>
    </source>
</evidence>
<gene>
    <name evidence="1" type="ORF">E2C01_052765</name>
</gene>
<evidence type="ECO:0000313" key="2">
    <source>
        <dbReference type="Proteomes" id="UP000324222"/>
    </source>
</evidence>
<comment type="caution">
    <text evidence="1">The sequence shown here is derived from an EMBL/GenBank/DDBJ whole genome shotgun (WGS) entry which is preliminary data.</text>
</comment>
<dbReference type="Proteomes" id="UP000324222">
    <property type="component" value="Unassembled WGS sequence"/>
</dbReference>
<accession>A0A5B7GMQ0</accession>
<dbReference type="EMBL" id="VSRR010015968">
    <property type="protein sequence ID" value="MPC58756.1"/>
    <property type="molecule type" value="Genomic_DNA"/>
</dbReference>
<sequence>MQPPHRSIAPPPFPPSPSACLLDPDAFSLLYSCPYLSEMNGRDILLHLPPRLKITDMDWFSVWFRRFTVSPPWLCTGDASKRKGHC</sequence>
<dbReference type="AlphaFoldDB" id="A0A5B7GMQ0"/>
<protein>
    <submittedName>
        <fullName evidence="1">Uncharacterized protein</fullName>
    </submittedName>
</protein>
<name>A0A5B7GMQ0_PORTR</name>
<keyword evidence="2" id="KW-1185">Reference proteome</keyword>